<organism evidence="2">
    <name type="scientific">Trypanosoma congolense (strain IL3000)</name>
    <dbReference type="NCBI Taxonomy" id="1068625"/>
    <lineage>
        <taxon>Eukaryota</taxon>
        <taxon>Discoba</taxon>
        <taxon>Euglenozoa</taxon>
        <taxon>Kinetoplastea</taxon>
        <taxon>Metakinetoplastina</taxon>
        <taxon>Trypanosomatida</taxon>
        <taxon>Trypanosomatidae</taxon>
        <taxon>Trypanosoma</taxon>
        <taxon>Nannomonas</taxon>
    </lineage>
</organism>
<dbReference type="VEuPathDB" id="TriTrypDB:TcIL3000_1_1080"/>
<dbReference type="InterPro" id="IPR029000">
    <property type="entry name" value="Cyclophilin-like_dom_sf"/>
</dbReference>
<dbReference type="AlphaFoldDB" id="G0UIZ0"/>
<evidence type="ECO:0000313" key="2">
    <source>
        <dbReference type="EMBL" id="CCC89340.1"/>
    </source>
</evidence>
<feature type="region of interest" description="Disordered" evidence="1">
    <location>
        <begin position="345"/>
        <end position="394"/>
    </location>
</feature>
<feature type="region of interest" description="Disordered" evidence="1">
    <location>
        <begin position="262"/>
        <end position="300"/>
    </location>
</feature>
<sequence>MCTGLTKKKMQVTLNFSFTQPHLKHQSRDVAVTMHVPVPTQRPYAAANLFYMCTGTLPPPELLPETATLTLESAQSVAGLKPFADSAVVRIERDVVMEIGSSTTKTIFGGFTKDEFLNAGEYPAVQQNIIAAMQKLQAGTVLIGNMGIPDSNGSRYHVLLRDAGVSEERAAEFRPYQPLGLVTSGLQALQEACAAVAVHPRTLVPVHKVKMSASGIHFSLNPSQGAQSADKMTRVAVTRTAGRTRCREEFEEVGAEREQLTESNASAFFDQSRKFPTGPREGHSSAAAQPQAKRLRTERVVTNEDGKVALRTTAVECAEGEPFDYMAAQEAAFLNDIDLISKTQALRHSRHSHRQQKKQRSSNGGGKQMPGKAGKKSARPASLPSGKKTLQRRY</sequence>
<feature type="compositionally biased region" description="Basic residues" evidence="1">
    <location>
        <begin position="345"/>
        <end position="360"/>
    </location>
</feature>
<dbReference type="SUPFAM" id="SSF50891">
    <property type="entry name" value="Cyclophilin-like"/>
    <property type="match status" value="1"/>
</dbReference>
<reference evidence="2" key="1">
    <citation type="journal article" date="2012" name="Proc. Natl. Acad. Sci. U.S.A.">
        <title>Antigenic diversity is generated by distinct evolutionary mechanisms in African trypanosome species.</title>
        <authorList>
            <person name="Jackson A.P."/>
            <person name="Berry A."/>
            <person name="Aslett M."/>
            <person name="Allison H.C."/>
            <person name="Burton P."/>
            <person name="Vavrova-Anderson J."/>
            <person name="Brown R."/>
            <person name="Browne H."/>
            <person name="Corton N."/>
            <person name="Hauser H."/>
            <person name="Gamble J."/>
            <person name="Gilderthorp R."/>
            <person name="Marcello L."/>
            <person name="McQuillan J."/>
            <person name="Otto T.D."/>
            <person name="Quail M.A."/>
            <person name="Sanders M.J."/>
            <person name="van Tonder A."/>
            <person name="Ginger M.L."/>
            <person name="Field M.C."/>
            <person name="Barry J.D."/>
            <person name="Hertz-Fowler C."/>
            <person name="Berriman M."/>
        </authorList>
    </citation>
    <scope>NUCLEOTIDE SEQUENCE</scope>
    <source>
        <strain evidence="2">IL3000</strain>
    </source>
</reference>
<name>G0UIZ0_TRYCI</name>
<evidence type="ECO:0008006" key="3">
    <source>
        <dbReference type="Google" id="ProtNLM"/>
    </source>
</evidence>
<proteinExistence type="predicted"/>
<evidence type="ECO:0000256" key="1">
    <source>
        <dbReference type="SAM" id="MobiDB-lite"/>
    </source>
</evidence>
<gene>
    <name evidence="2" type="ORF">TCIL3000_1_1080</name>
</gene>
<accession>G0UIZ0</accession>
<dbReference type="EMBL" id="HE575314">
    <property type="protein sequence ID" value="CCC89340.1"/>
    <property type="molecule type" value="Genomic_DNA"/>
</dbReference>
<protein>
    <recommendedName>
        <fullName evidence="3">PPIase cyclophilin-type domain-containing protein</fullName>
    </recommendedName>
</protein>